<dbReference type="AlphaFoldDB" id="A0A419VXD4"/>
<dbReference type="EMBL" id="RAPN01000003">
    <property type="protein sequence ID" value="RKD87887.1"/>
    <property type="molecule type" value="Genomic_DNA"/>
</dbReference>
<evidence type="ECO:0000313" key="7">
    <source>
        <dbReference type="EMBL" id="RKD87887.1"/>
    </source>
</evidence>
<organism evidence="7 8">
    <name type="scientific">Mangrovibacterium diazotrophicum</name>
    <dbReference type="NCBI Taxonomy" id="1261403"/>
    <lineage>
        <taxon>Bacteria</taxon>
        <taxon>Pseudomonadati</taxon>
        <taxon>Bacteroidota</taxon>
        <taxon>Bacteroidia</taxon>
        <taxon>Marinilabiliales</taxon>
        <taxon>Prolixibacteraceae</taxon>
        <taxon>Mangrovibacterium</taxon>
    </lineage>
</organism>
<keyword evidence="2" id="KW-0201">Cytochrome c-type biogenesis</keyword>
<dbReference type="GO" id="GO:0016491">
    <property type="term" value="F:oxidoreductase activity"/>
    <property type="evidence" value="ECO:0007669"/>
    <property type="project" value="InterPro"/>
</dbReference>
<evidence type="ECO:0000313" key="8">
    <source>
        <dbReference type="Proteomes" id="UP000283387"/>
    </source>
</evidence>
<feature type="domain" description="Thioredoxin" evidence="6">
    <location>
        <begin position="33"/>
        <end position="172"/>
    </location>
</feature>
<keyword evidence="4" id="KW-0676">Redox-active center</keyword>
<keyword evidence="5" id="KW-0732">Signal</keyword>
<gene>
    <name evidence="7" type="ORF">BC643_3895</name>
</gene>
<evidence type="ECO:0000256" key="1">
    <source>
        <dbReference type="ARBA" id="ARBA00004196"/>
    </source>
</evidence>
<feature type="signal peptide" evidence="5">
    <location>
        <begin position="1"/>
        <end position="21"/>
    </location>
</feature>
<dbReference type="GO" id="GO:0030313">
    <property type="term" value="C:cell envelope"/>
    <property type="evidence" value="ECO:0007669"/>
    <property type="project" value="UniProtKB-SubCell"/>
</dbReference>
<proteinExistence type="predicted"/>
<dbReference type="Gene3D" id="3.40.30.10">
    <property type="entry name" value="Glutaredoxin"/>
    <property type="match status" value="1"/>
</dbReference>
<dbReference type="GO" id="GO:0016853">
    <property type="term" value="F:isomerase activity"/>
    <property type="evidence" value="ECO:0007669"/>
    <property type="project" value="UniProtKB-KW"/>
</dbReference>
<feature type="chain" id="PRO_5019231352" evidence="5">
    <location>
        <begin position="22"/>
        <end position="172"/>
    </location>
</feature>
<accession>A0A419VXD4</accession>
<dbReference type="SUPFAM" id="SSF52833">
    <property type="entry name" value="Thioredoxin-like"/>
    <property type="match status" value="1"/>
</dbReference>
<name>A0A419VXD4_9BACT</name>
<dbReference type="InterPro" id="IPR013740">
    <property type="entry name" value="Redoxin"/>
</dbReference>
<comment type="subcellular location">
    <subcellularLocation>
        <location evidence="1">Cell envelope</location>
    </subcellularLocation>
</comment>
<dbReference type="InterPro" id="IPR050553">
    <property type="entry name" value="Thioredoxin_ResA/DsbE_sf"/>
</dbReference>
<dbReference type="InterPro" id="IPR036249">
    <property type="entry name" value="Thioredoxin-like_sf"/>
</dbReference>
<sequence length="172" mass="19646">MVRKILGLMAMLCLFFSMAKAQNESNDQTKTVLKAGDICPAFALKDTTGAEVSFESFRGKYVYIDVWASWCYPCRKEIPFFKQLEKDFEGKNIAFVGVNVDFRDFRWLGSIQFDHIEGIQWKVVDKGFEEAFGIDRIPRCILLGPDGNVLKIKITRPSDPKTKEFLSDLKGI</sequence>
<reference evidence="7 8" key="1">
    <citation type="submission" date="2018-09" db="EMBL/GenBank/DDBJ databases">
        <title>Genomic Encyclopedia of Archaeal and Bacterial Type Strains, Phase II (KMG-II): from individual species to whole genera.</title>
        <authorList>
            <person name="Goeker M."/>
        </authorList>
    </citation>
    <scope>NUCLEOTIDE SEQUENCE [LARGE SCALE GENOMIC DNA]</scope>
    <source>
        <strain evidence="7 8">DSM 27148</strain>
    </source>
</reference>
<dbReference type="PANTHER" id="PTHR42852">
    <property type="entry name" value="THIOL:DISULFIDE INTERCHANGE PROTEIN DSBE"/>
    <property type="match status" value="1"/>
</dbReference>
<dbReference type="InterPro" id="IPR013766">
    <property type="entry name" value="Thioredoxin_domain"/>
</dbReference>
<keyword evidence="7" id="KW-0413">Isomerase</keyword>
<evidence type="ECO:0000256" key="3">
    <source>
        <dbReference type="ARBA" id="ARBA00023157"/>
    </source>
</evidence>
<evidence type="ECO:0000256" key="2">
    <source>
        <dbReference type="ARBA" id="ARBA00022748"/>
    </source>
</evidence>
<protein>
    <submittedName>
        <fullName evidence="7">Thiol-disulfide isomerase/thioredoxin</fullName>
    </submittedName>
</protein>
<dbReference type="Proteomes" id="UP000283387">
    <property type="component" value="Unassembled WGS sequence"/>
</dbReference>
<evidence type="ECO:0000256" key="5">
    <source>
        <dbReference type="SAM" id="SignalP"/>
    </source>
</evidence>
<dbReference type="PROSITE" id="PS51352">
    <property type="entry name" value="THIOREDOXIN_2"/>
    <property type="match status" value="1"/>
</dbReference>
<evidence type="ECO:0000256" key="4">
    <source>
        <dbReference type="ARBA" id="ARBA00023284"/>
    </source>
</evidence>
<dbReference type="Pfam" id="PF08534">
    <property type="entry name" value="Redoxin"/>
    <property type="match status" value="1"/>
</dbReference>
<keyword evidence="8" id="KW-1185">Reference proteome</keyword>
<evidence type="ECO:0000259" key="6">
    <source>
        <dbReference type="PROSITE" id="PS51352"/>
    </source>
</evidence>
<dbReference type="PANTHER" id="PTHR42852:SF6">
    <property type="entry name" value="THIOL:DISULFIDE INTERCHANGE PROTEIN DSBE"/>
    <property type="match status" value="1"/>
</dbReference>
<keyword evidence="3" id="KW-1015">Disulfide bond</keyword>
<dbReference type="GO" id="GO:0017004">
    <property type="term" value="P:cytochrome complex assembly"/>
    <property type="evidence" value="ECO:0007669"/>
    <property type="project" value="UniProtKB-KW"/>
</dbReference>
<dbReference type="RefSeq" id="WP_170154629.1">
    <property type="nucleotide sequence ID" value="NZ_RAPN01000003.1"/>
</dbReference>
<comment type="caution">
    <text evidence="7">The sequence shown here is derived from an EMBL/GenBank/DDBJ whole genome shotgun (WGS) entry which is preliminary data.</text>
</comment>
<dbReference type="CDD" id="cd02966">
    <property type="entry name" value="TlpA_like_family"/>
    <property type="match status" value="1"/>
</dbReference>